<feature type="non-terminal residue" evidence="2">
    <location>
        <position position="1"/>
    </location>
</feature>
<reference evidence="2 3" key="1">
    <citation type="submission" date="2016-09" db="EMBL/GenBank/DDBJ databases">
        <authorList>
            <person name="Capua I."/>
            <person name="De Benedictis P."/>
            <person name="Joannis T."/>
            <person name="Lombin L.H."/>
            <person name="Cattoli G."/>
        </authorList>
    </citation>
    <scope>NUCLEOTIDE SEQUENCE [LARGE SCALE GENOMIC DNA]</scope>
    <source>
        <strain evidence="2 3">IMI 309357</strain>
    </source>
</reference>
<gene>
    <name evidence="2" type="ORF">CORC01_05688</name>
</gene>
<dbReference type="Proteomes" id="UP000176998">
    <property type="component" value="Unassembled WGS sequence"/>
</dbReference>
<comment type="caution">
    <text evidence="2">The sequence shown here is derived from an EMBL/GenBank/DDBJ whole genome shotgun (WGS) entry which is preliminary data.</text>
</comment>
<sequence>SPPLCLIDHYKPPSCHHLVLVQSRWACSLRRLGQDTFQGARRISATRDWRSRLVSQPLETGTWAVGVGWMANSTYLSLIQLVGAAASRVNKMPEATKQRGEYITPLPNPPSLLRPTRAPPTSPNPGLTNPSVEYFPRLSTSVASFLTRYWDLRPSSSLTTLVLVSFPANSGSQLQRTPYRSRTWYLAN</sequence>
<proteinExistence type="predicted"/>
<name>A0A1G4BC75_9PEZI</name>
<accession>A0A1G4BC75</accession>
<feature type="compositionally biased region" description="Pro residues" evidence="1">
    <location>
        <begin position="106"/>
        <end position="123"/>
    </location>
</feature>
<keyword evidence="3" id="KW-1185">Reference proteome</keyword>
<protein>
    <submittedName>
        <fullName evidence="2">Uncharacterized protein</fullName>
    </submittedName>
</protein>
<dbReference type="GeneID" id="34558840"/>
<dbReference type="AlphaFoldDB" id="A0A1G4BC75"/>
<dbReference type="EMBL" id="MJBS01000040">
    <property type="protein sequence ID" value="OHE98998.1"/>
    <property type="molecule type" value="Genomic_DNA"/>
</dbReference>
<evidence type="ECO:0000256" key="1">
    <source>
        <dbReference type="SAM" id="MobiDB-lite"/>
    </source>
</evidence>
<evidence type="ECO:0000313" key="2">
    <source>
        <dbReference type="EMBL" id="OHE98998.1"/>
    </source>
</evidence>
<evidence type="ECO:0000313" key="3">
    <source>
        <dbReference type="Proteomes" id="UP000176998"/>
    </source>
</evidence>
<dbReference type="RefSeq" id="XP_022476147.1">
    <property type="nucleotide sequence ID" value="XM_022617330.1"/>
</dbReference>
<organism evidence="2 3">
    <name type="scientific">Colletotrichum orchidophilum</name>
    <dbReference type="NCBI Taxonomy" id="1209926"/>
    <lineage>
        <taxon>Eukaryota</taxon>
        <taxon>Fungi</taxon>
        <taxon>Dikarya</taxon>
        <taxon>Ascomycota</taxon>
        <taxon>Pezizomycotina</taxon>
        <taxon>Sordariomycetes</taxon>
        <taxon>Hypocreomycetidae</taxon>
        <taxon>Glomerellales</taxon>
        <taxon>Glomerellaceae</taxon>
        <taxon>Colletotrichum</taxon>
    </lineage>
</organism>
<feature type="region of interest" description="Disordered" evidence="1">
    <location>
        <begin position="97"/>
        <end position="130"/>
    </location>
</feature>